<reference evidence="6" key="1">
    <citation type="submission" date="2016-10" db="EMBL/GenBank/DDBJ databases">
        <authorList>
            <person name="Benchimol M."/>
            <person name="Almeida L.G."/>
            <person name="Vasconcelos A.T."/>
            <person name="Perreira-Neves A."/>
            <person name="Rosa I.A."/>
            <person name="Tasca T."/>
            <person name="Bogo M.R."/>
            <person name="de Souza W."/>
        </authorList>
    </citation>
    <scope>NUCLEOTIDE SEQUENCE [LARGE SCALE GENOMIC DNA]</scope>
    <source>
        <strain evidence="6">K</strain>
    </source>
</reference>
<feature type="transmembrane region" description="Helical" evidence="5">
    <location>
        <begin position="92"/>
        <end position="113"/>
    </location>
</feature>
<dbReference type="PANTHER" id="PTHR48021:SF1">
    <property type="entry name" value="GH07001P-RELATED"/>
    <property type="match status" value="1"/>
</dbReference>
<dbReference type="RefSeq" id="XP_068369991.1">
    <property type="nucleotide sequence ID" value="XM_068513831.1"/>
</dbReference>
<keyword evidence="7" id="KW-1185">Reference proteome</keyword>
<dbReference type="Pfam" id="PF00083">
    <property type="entry name" value="Sugar_tr"/>
    <property type="match status" value="1"/>
</dbReference>
<dbReference type="Proteomes" id="UP000179807">
    <property type="component" value="Unassembled WGS sequence"/>
</dbReference>
<feature type="transmembrane region" description="Helical" evidence="5">
    <location>
        <begin position="125"/>
        <end position="146"/>
    </location>
</feature>
<evidence type="ECO:0000256" key="2">
    <source>
        <dbReference type="ARBA" id="ARBA00022692"/>
    </source>
</evidence>
<evidence type="ECO:0000256" key="1">
    <source>
        <dbReference type="ARBA" id="ARBA00004370"/>
    </source>
</evidence>
<evidence type="ECO:0000256" key="4">
    <source>
        <dbReference type="ARBA" id="ARBA00023136"/>
    </source>
</evidence>
<proteinExistence type="predicted"/>
<evidence type="ECO:0008006" key="8">
    <source>
        <dbReference type="Google" id="ProtNLM"/>
    </source>
</evidence>
<dbReference type="OrthoDB" id="4142200at2759"/>
<dbReference type="InterPro" id="IPR036259">
    <property type="entry name" value="MFS_trans_sf"/>
</dbReference>
<dbReference type="VEuPathDB" id="TrichDB:TRFO_41534"/>
<evidence type="ECO:0000313" key="7">
    <source>
        <dbReference type="Proteomes" id="UP000179807"/>
    </source>
</evidence>
<dbReference type="Gene3D" id="1.20.1250.20">
    <property type="entry name" value="MFS general substrate transporter like domains"/>
    <property type="match status" value="1"/>
</dbReference>
<keyword evidence="4 5" id="KW-0472">Membrane</keyword>
<feature type="transmembrane region" description="Helical" evidence="5">
    <location>
        <begin position="6"/>
        <end position="25"/>
    </location>
</feature>
<comment type="subcellular location">
    <subcellularLocation>
        <location evidence="1">Membrane</location>
    </subcellularLocation>
</comment>
<feature type="transmembrane region" description="Helical" evidence="5">
    <location>
        <begin position="32"/>
        <end position="52"/>
    </location>
</feature>
<protein>
    <recommendedName>
        <fullName evidence="8">Major facilitator superfamily (MFS) profile domain-containing protein</fullName>
    </recommendedName>
</protein>
<keyword evidence="3 5" id="KW-1133">Transmembrane helix</keyword>
<comment type="caution">
    <text evidence="6">The sequence shown here is derived from an EMBL/GenBank/DDBJ whole genome shotgun (WGS) entry which is preliminary data.</text>
</comment>
<dbReference type="GeneID" id="94848535"/>
<dbReference type="SUPFAM" id="SSF103473">
    <property type="entry name" value="MFS general substrate transporter"/>
    <property type="match status" value="1"/>
</dbReference>
<evidence type="ECO:0000313" key="6">
    <source>
        <dbReference type="EMBL" id="OHT16855.1"/>
    </source>
</evidence>
<dbReference type="GO" id="GO:0016020">
    <property type="term" value="C:membrane"/>
    <property type="evidence" value="ECO:0007669"/>
    <property type="project" value="UniProtKB-SubCell"/>
</dbReference>
<dbReference type="GO" id="GO:0022857">
    <property type="term" value="F:transmembrane transporter activity"/>
    <property type="evidence" value="ECO:0007669"/>
    <property type="project" value="InterPro"/>
</dbReference>
<dbReference type="AlphaFoldDB" id="A0A1J4L014"/>
<sequence>MNPNLQSALANCAQLVGVCISALLVDSIGQRILWCLSAFSCFIFLILYALTLKISMPNYTPPLFIFYFRLGYGFGVGPITFAVWVQLFSDKLRLVGTSLMMTGYYIVIWALVYGHPYALEACGDFYTTLIYAICTFFSIFFGAFCIPDHRNKDNEDMALI</sequence>
<keyword evidence="2 5" id="KW-0812">Transmembrane</keyword>
<evidence type="ECO:0000256" key="5">
    <source>
        <dbReference type="SAM" id="Phobius"/>
    </source>
</evidence>
<evidence type="ECO:0000256" key="3">
    <source>
        <dbReference type="ARBA" id="ARBA00022989"/>
    </source>
</evidence>
<feature type="transmembrane region" description="Helical" evidence="5">
    <location>
        <begin position="64"/>
        <end position="85"/>
    </location>
</feature>
<dbReference type="EMBL" id="MLAK01000066">
    <property type="protein sequence ID" value="OHT16855.1"/>
    <property type="molecule type" value="Genomic_DNA"/>
</dbReference>
<dbReference type="InterPro" id="IPR005828">
    <property type="entry name" value="MFS_sugar_transport-like"/>
</dbReference>
<dbReference type="InterPro" id="IPR050549">
    <property type="entry name" value="MFS_Trehalose_Transporter"/>
</dbReference>
<gene>
    <name evidence="6" type="ORF">TRFO_41534</name>
</gene>
<name>A0A1J4L014_9EUKA</name>
<accession>A0A1J4L014</accession>
<organism evidence="6 7">
    <name type="scientific">Tritrichomonas foetus</name>
    <dbReference type="NCBI Taxonomy" id="1144522"/>
    <lineage>
        <taxon>Eukaryota</taxon>
        <taxon>Metamonada</taxon>
        <taxon>Parabasalia</taxon>
        <taxon>Tritrichomonadida</taxon>
        <taxon>Tritrichomonadidae</taxon>
        <taxon>Tritrichomonas</taxon>
    </lineage>
</organism>
<dbReference type="PANTHER" id="PTHR48021">
    <property type="match status" value="1"/>
</dbReference>